<proteinExistence type="predicted"/>
<feature type="domain" description="DDE Tnp4" evidence="4">
    <location>
        <begin position="2"/>
        <end position="66"/>
    </location>
</feature>
<dbReference type="InterPro" id="IPR027806">
    <property type="entry name" value="HARBI1_dom"/>
</dbReference>
<evidence type="ECO:0000313" key="6">
    <source>
        <dbReference type="Proteomes" id="UP000821853"/>
    </source>
</evidence>
<comment type="caution">
    <text evidence="5">The sequence shown here is derived from an EMBL/GenBank/DDBJ whole genome shotgun (WGS) entry which is preliminary data.</text>
</comment>
<evidence type="ECO:0000256" key="2">
    <source>
        <dbReference type="ARBA" id="ARBA00022723"/>
    </source>
</evidence>
<dbReference type="OrthoDB" id="2668416at2759"/>
<protein>
    <recommendedName>
        <fullName evidence="4">DDE Tnp4 domain-containing protein</fullName>
    </recommendedName>
</protein>
<evidence type="ECO:0000259" key="4">
    <source>
        <dbReference type="Pfam" id="PF13359"/>
    </source>
</evidence>
<dbReference type="AlphaFoldDB" id="A0A9J6GHX3"/>
<keyword evidence="2" id="KW-0479">Metal-binding</keyword>
<comment type="cofactor">
    <cofactor evidence="1">
        <name>a divalent metal cation</name>
        <dbReference type="ChEBI" id="CHEBI:60240"/>
    </cofactor>
</comment>
<dbReference type="Pfam" id="PF13359">
    <property type="entry name" value="DDE_Tnp_4"/>
    <property type="match status" value="1"/>
</dbReference>
<dbReference type="VEuPathDB" id="VectorBase:HLOH_063793"/>
<sequence length="105" mass="11950">MPAYKDNQASFSKYKENFKKCHSSQRVAVENAFGMLKQRFRRLYLVDTDSIERSCHIILGACVLHNLCSNTRDEMDDFPALESDEECEDGNNGAILTNEPTREAA</sequence>
<reference evidence="5 6" key="1">
    <citation type="journal article" date="2020" name="Cell">
        <title>Large-Scale Comparative Analyses of Tick Genomes Elucidate Their Genetic Diversity and Vector Capacities.</title>
        <authorList>
            <consortium name="Tick Genome and Microbiome Consortium (TIGMIC)"/>
            <person name="Jia N."/>
            <person name="Wang J."/>
            <person name="Shi W."/>
            <person name="Du L."/>
            <person name="Sun Y."/>
            <person name="Zhan W."/>
            <person name="Jiang J.F."/>
            <person name="Wang Q."/>
            <person name="Zhang B."/>
            <person name="Ji P."/>
            <person name="Bell-Sakyi L."/>
            <person name="Cui X.M."/>
            <person name="Yuan T.T."/>
            <person name="Jiang B.G."/>
            <person name="Yang W.F."/>
            <person name="Lam T.T."/>
            <person name="Chang Q.C."/>
            <person name="Ding S.J."/>
            <person name="Wang X.J."/>
            <person name="Zhu J.G."/>
            <person name="Ruan X.D."/>
            <person name="Zhao L."/>
            <person name="Wei J.T."/>
            <person name="Ye R.Z."/>
            <person name="Que T.C."/>
            <person name="Du C.H."/>
            <person name="Zhou Y.H."/>
            <person name="Cheng J.X."/>
            <person name="Dai P.F."/>
            <person name="Guo W.B."/>
            <person name="Han X.H."/>
            <person name="Huang E.J."/>
            <person name="Li L.F."/>
            <person name="Wei W."/>
            <person name="Gao Y.C."/>
            <person name="Liu J.Z."/>
            <person name="Shao H.Z."/>
            <person name="Wang X."/>
            <person name="Wang C.C."/>
            <person name="Yang T.C."/>
            <person name="Huo Q.B."/>
            <person name="Li W."/>
            <person name="Chen H.Y."/>
            <person name="Chen S.E."/>
            <person name="Zhou L.G."/>
            <person name="Ni X.B."/>
            <person name="Tian J.H."/>
            <person name="Sheng Y."/>
            <person name="Liu T."/>
            <person name="Pan Y.S."/>
            <person name="Xia L.Y."/>
            <person name="Li J."/>
            <person name="Zhao F."/>
            <person name="Cao W.C."/>
        </authorList>
    </citation>
    <scope>NUCLEOTIDE SEQUENCE [LARGE SCALE GENOMIC DNA]</scope>
    <source>
        <strain evidence="5">HaeL-2018</strain>
    </source>
</reference>
<organism evidence="5 6">
    <name type="scientific">Haemaphysalis longicornis</name>
    <name type="common">Bush tick</name>
    <dbReference type="NCBI Taxonomy" id="44386"/>
    <lineage>
        <taxon>Eukaryota</taxon>
        <taxon>Metazoa</taxon>
        <taxon>Ecdysozoa</taxon>
        <taxon>Arthropoda</taxon>
        <taxon>Chelicerata</taxon>
        <taxon>Arachnida</taxon>
        <taxon>Acari</taxon>
        <taxon>Parasitiformes</taxon>
        <taxon>Ixodida</taxon>
        <taxon>Ixodoidea</taxon>
        <taxon>Ixodidae</taxon>
        <taxon>Haemaphysalinae</taxon>
        <taxon>Haemaphysalis</taxon>
    </lineage>
</organism>
<name>A0A9J6GHX3_HAELO</name>
<dbReference type="Proteomes" id="UP000821853">
    <property type="component" value="Chromosome 5"/>
</dbReference>
<evidence type="ECO:0000256" key="1">
    <source>
        <dbReference type="ARBA" id="ARBA00001968"/>
    </source>
</evidence>
<dbReference type="GO" id="GO:0046872">
    <property type="term" value="F:metal ion binding"/>
    <property type="evidence" value="ECO:0007669"/>
    <property type="project" value="UniProtKB-KW"/>
</dbReference>
<evidence type="ECO:0000313" key="5">
    <source>
        <dbReference type="EMBL" id="KAH9374802.1"/>
    </source>
</evidence>
<gene>
    <name evidence="5" type="ORF">HPB48_019037</name>
</gene>
<accession>A0A9J6GHX3</accession>
<evidence type="ECO:0000256" key="3">
    <source>
        <dbReference type="SAM" id="MobiDB-lite"/>
    </source>
</evidence>
<dbReference type="OMA" id="CHIILGA"/>
<dbReference type="EMBL" id="JABSTR010000007">
    <property type="protein sequence ID" value="KAH9374802.1"/>
    <property type="molecule type" value="Genomic_DNA"/>
</dbReference>
<keyword evidence="6" id="KW-1185">Reference proteome</keyword>
<feature type="region of interest" description="Disordered" evidence="3">
    <location>
        <begin position="82"/>
        <end position="105"/>
    </location>
</feature>